<dbReference type="SMART" id="SM00966">
    <property type="entry name" value="SpoVT_AbrB"/>
    <property type="match status" value="1"/>
</dbReference>
<dbReference type="InterPro" id="IPR007159">
    <property type="entry name" value="SpoVT-AbrB_dom"/>
</dbReference>
<dbReference type="SUPFAM" id="SSF89447">
    <property type="entry name" value="AbrB/MazE/MraZ-like"/>
    <property type="match status" value="1"/>
</dbReference>
<protein>
    <submittedName>
        <fullName evidence="3">Transcriptional regulator, AbrB family</fullName>
    </submittedName>
</protein>
<dbReference type="PROSITE" id="PS51740">
    <property type="entry name" value="SPOVT_ABRB"/>
    <property type="match status" value="1"/>
</dbReference>
<organism evidence="3 4">
    <name type="scientific">Cellulomonas flavigena (strain ATCC 482 / DSM 20109 / BCRC 11376 / JCM 18109 / NBRC 3775 / NCIMB 8073 / NRS 134)</name>
    <dbReference type="NCBI Taxonomy" id="446466"/>
    <lineage>
        <taxon>Bacteria</taxon>
        <taxon>Bacillati</taxon>
        <taxon>Actinomycetota</taxon>
        <taxon>Actinomycetes</taxon>
        <taxon>Micrococcales</taxon>
        <taxon>Cellulomonadaceae</taxon>
        <taxon>Cellulomonas</taxon>
    </lineage>
</organism>
<sequence>MSGTYAVTMGDRGRLVVPAEVRAHAGLDAGVPLILLETPGGLVVMTREQARDHVRGQLAGADLVANLLAERRAAADREDAA</sequence>
<dbReference type="KEGG" id="cfl:Cfla_3355"/>
<dbReference type="Proteomes" id="UP000000849">
    <property type="component" value="Chromosome"/>
</dbReference>
<accession>D5UC75</accession>
<dbReference type="eggNOG" id="COG2002">
    <property type="taxonomic scope" value="Bacteria"/>
</dbReference>
<feature type="domain" description="SpoVT-AbrB" evidence="2">
    <location>
        <begin position="4"/>
        <end position="50"/>
    </location>
</feature>
<evidence type="ECO:0000256" key="1">
    <source>
        <dbReference type="PROSITE-ProRule" id="PRU01076"/>
    </source>
</evidence>
<proteinExistence type="predicted"/>
<dbReference type="EMBL" id="CP001964">
    <property type="protein sequence ID" value="ADG76234.1"/>
    <property type="molecule type" value="Genomic_DNA"/>
</dbReference>
<gene>
    <name evidence="3" type="ordered locus">Cfla_3355</name>
</gene>
<dbReference type="HOGENOM" id="CLU_2567581_0_0_11"/>
<dbReference type="STRING" id="446466.Cfla_3355"/>
<dbReference type="GO" id="GO:0003677">
    <property type="term" value="F:DNA binding"/>
    <property type="evidence" value="ECO:0007669"/>
    <property type="project" value="UniProtKB-UniRule"/>
</dbReference>
<dbReference type="AlphaFoldDB" id="D5UC75"/>
<evidence type="ECO:0000313" key="3">
    <source>
        <dbReference type="EMBL" id="ADG76234.1"/>
    </source>
</evidence>
<evidence type="ECO:0000259" key="2">
    <source>
        <dbReference type="PROSITE" id="PS51740"/>
    </source>
</evidence>
<reference evidence="3 4" key="1">
    <citation type="journal article" date="2010" name="Stand. Genomic Sci.">
        <title>Complete genome sequence of Cellulomonas flavigena type strain (134).</title>
        <authorList>
            <person name="Abt B."/>
            <person name="Foster B."/>
            <person name="Lapidus A."/>
            <person name="Clum A."/>
            <person name="Sun H."/>
            <person name="Pukall R."/>
            <person name="Lucas S."/>
            <person name="Glavina Del Rio T."/>
            <person name="Nolan M."/>
            <person name="Tice H."/>
            <person name="Cheng J.F."/>
            <person name="Pitluck S."/>
            <person name="Liolios K."/>
            <person name="Ivanova N."/>
            <person name="Mavromatis K."/>
            <person name="Ovchinnikova G."/>
            <person name="Pati A."/>
            <person name="Goodwin L."/>
            <person name="Chen A."/>
            <person name="Palaniappan K."/>
            <person name="Land M."/>
            <person name="Hauser L."/>
            <person name="Chang Y.J."/>
            <person name="Jeffries C.D."/>
            <person name="Rohde M."/>
            <person name="Goker M."/>
            <person name="Woyke T."/>
            <person name="Bristow J."/>
            <person name="Eisen J.A."/>
            <person name="Markowitz V."/>
            <person name="Hugenholtz P."/>
            <person name="Kyrpides N.C."/>
            <person name="Klenk H.P."/>
        </authorList>
    </citation>
    <scope>NUCLEOTIDE SEQUENCE [LARGE SCALE GENOMIC DNA]</scope>
    <source>
        <strain evidence="4">ATCC 482 / DSM 20109 / BCRC 11376 / JCM 18109 / NBRC 3775 / NCIMB 8073 / NRS 134</strain>
    </source>
</reference>
<keyword evidence="4" id="KW-1185">Reference proteome</keyword>
<keyword evidence="1" id="KW-0238">DNA-binding</keyword>
<name>D5UC75_CELFN</name>
<evidence type="ECO:0000313" key="4">
    <source>
        <dbReference type="Proteomes" id="UP000000849"/>
    </source>
</evidence>
<dbReference type="InterPro" id="IPR037914">
    <property type="entry name" value="SpoVT-AbrB_sf"/>
</dbReference>